<keyword evidence="1" id="KW-0472">Membrane</keyword>
<evidence type="ECO:0000256" key="1">
    <source>
        <dbReference type="SAM" id="Phobius"/>
    </source>
</evidence>
<evidence type="ECO:0008006" key="4">
    <source>
        <dbReference type="Google" id="ProtNLM"/>
    </source>
</evidence>
<comment type="caution">
    <text evidence="2">The sequence shown here is derived from an EMBL/GenBank/DDBJ whole genome shotgun (WGS) entry which is preliminary data.</text>
</comment>
<keyword evidence="1" id="KW-0812">Transmembrane</keyword>
<gene>
    <name evidence="2" type="ORF">EOD73_09255</name>
</gene>
<proteinExistence type="predicted"/>
<keyword evidence="1" id="KW-1133">Transmembrane helix</keyword>
<sequence length="237" mass="25485">MSALTAAWAAQRARWNDAWGRFAARSLREQLLLVGVVLVLVFWVSDALWLTPALQARKQALAREASERQALQQAQSALLASAQDIAARRSQRQAELEGLRQQRTALEQSQPMAAKADAAHTLALIESLVQRQAQAAPGGGLQLVALRSLPDLGPPAAPTAEASAPGGAGVPHLYRHGVQVVLSGRYEALQAYVQALARVQDTPLRLRSLSLVVQSHPTLELTVDLETLSPDPAWLAL</sequence>
<dbReference type="OrthoDB" id="9151209at2"/>
<accession>A0A437LLA1</accession>
<organism evidence="2 3">
    <name type="scientific">Inhella crocodyli</name>
    <dbReference type="NCBI Taxonomy" id="2499851"/>
    <lineage>
        <taxon>Bacteria</taxon>
        <taxon>Pseudomonadati</taxon>
        <taxon>Pseudomonadota</taxon>
        <taxon>Betaproteobacteria</taxon>
        <taxon>Burkholderiales</taxon>
        <taxon>Sphaerotilaceae</taxon>
        <taxon>Inhella</taxon>
    </lineage>
</organism>
<protein>
    <recommendedName>
        <fullName evidence="4">MSHA biogenesis protein MshJ</fullName>
    </recommendedName>
</protein>
<reference evidence="2 3" key="1">
    <citation type="submission" date="2019-01" db="EMBL/GenBank/DDBJ databases">
        <authorList>
            <person name="Chen W.-M."/>
        </authorList>
    </citation>
    <scope>NUCLEOTIDE SEQUENCE [LARGE SCALE GENOMIC DNA]</scope>
    <source>
        <strain evidence="2 3">CCP-18</strain>
    </source>
</reference>
<name>A0A437LLA1_9BURK</name>
<dbReference type="AlphaFoldDB" id="A0A437LLA1"/>
<dbReference type="Proteomes" id="UP000288587">
    <property type="component" value="Unassembled WGS sequence"/>
</dbReference>
<feature type="transmembrane region" description="Helical" evidence="1">
    <location>
        <begin position="31"/>
        <end position="50"/>
    </location>
</feature>
<keyword evidence="3" id="KW-1185">Reference proteome</keyword>
<dbReference type="EMBL" id="SACM01000002">
    <property type="protein sequence ID" value="RVT86210.1"/>
    <property type="molecule type" value="Genomic_DNA"/>
</dbReference>
<dbReference type="RefSeq" id="WP_127682705.1">
    <property type="nucleotide sequence ID" value="NZ_SACM01000002.1"/>
</dbReference>
<evidence type="ECO:0000313" key="2">
    <source>
        <dbReference type="EMBL" id="RVT86210.1"/>
    </source>
</evidence>
<evidence type="ECO:0000313" key="3">
    <source>
        <dbReference type="Proteomes" id="UP000288587"/>
    </source>
</evidence>